<dbReference type="STRING" id="1220578.FPE01S_02_05290"/>
<organism evidence="6 7">
    <name type="scientific">Flavihumibacter petaseus NBRC 106054</name>
    <dbReference type="NCBI Taxonomy" id="1220578"/>
    <lineage>
        <taxon>Bacteria</taxon>
        <taxon>Pseudomonadati</taxon>
        <taxon>Bacteroidota</taxon>
        <taxon>Chitinophagia</taxon>
        <taxon>Chitinophagales</taxon>
        <taxon>Chitinophagaceae</taxon>
        <taxon>Flavihumibacter</taxon>
    </lineage>
</organism>
<dbReference type="PANTHER" id="PTHR42852">
    <property type="entry name" value="THIOL:DISULFIDE INTERCHANGE PROTEIN DSBE"/>
    <property type="match status" value="1"/>
</dbReference>
<dbReference type="OrthoDB" id="9815205at2"/>
<keyword evidence="3" id="KW-1015">Disulfide bond</keyword>
<dbReference type="CDD" id="cd02966">
    <property type="entry name" value="TlpA_like_family"/>
    <property type="match status" value="1"/>
</dbReference>
<evidence type="ECO:0000256" key="2">
    <source>
        <dbReference type="ARBA" id="ARBA00022748"/>
    </source>
</evidence>
<keyword evidence="7" id="KW-1185">Reference proteome</keyword>
<feature type="domain" description="Thioredoxin" evidence="5">
    <location>
        <begin position="20"/>
        <end position="159"/>
    </location>
</feature>
<gene>
    <name evidence="6" type="ORF">FPE01S_02_05290</name>
</gene>
<comment type="subcellular location">
    <subcellularLocation>
        <location evidence="1">Cell envelope</location>
    </subcellularLocation>
</comment>
<dbReference type="RefSeq" id="WP_046369306.1">
    <property type="nucleotide sequence ID" value="NZ_BBWV01000002.1"/>
</dbReference>
<sequence>MKNCFLIVALLFTSGIQAQPRVGRPAPEISIVGRDNQTMLLSALKGKVVLVDFWASWCMPCRESNRSLVSVYRRYHSKGFEIMGISLDHDSTAWETAIRKDGINWMQFNERGGRRTPTADAWGVAMLPTAFLIDKHGVIISVDPGTRELQRYLQEALKE</sequence>
<evidence type="ECO:0000313" key="7">
    <source>
        <dbReference type="Proteomes" id="UP000033121"/>
    </source>
</evidence>
<dbReference type="Pfam" id="PF00578">
    <property type="entry name" value="AhpC-TSA"/>
    <property type="match status" value="1"/>
</dbReference>
<accession>A0A0E9N0R7</accession>
<dbReference type="PANTHER" id="PTHR42852:SF6">
    <property type="entry name" value="THIOL:DISULFIDE INTERCHANGE PROTEIN DSBE"/>
    <property type="match status" value="1"/>
</dbReference>
<comment type="caution">
    <text evidence="6">The sequence shown here is derived from an EMBL/GenBank/DDBJ whole genome shotgun (WGS) entry which is preliminary data.</text>
</comment>
<name>A0A0E9N0R7_9BACT</name>
<dbReference type="InterPro" id="IPR000866">
    <property type="entry name" value="AhpC/TSA"/>
</dbReference>
<dbReference type="InterPro" id="IPR050553">
    <property type="entry name" value="Thioredoxin_ResA/DsbE_sf"/>
</dbReference>
<dbReference type="AlphaFoldDB" id="A0A0E9N0R7"/>
<dbReference type="GO" id="GO:0030313">
    <property type="term" value="C:cell envelope"/>
    <property type="evidence" value="ECO:0007669"/>
    <property type="project" value="UniProtKB-SubCell"/>
</dbReference>
<proteinExistence type="predicted"/>
<protein>
    <submittedName>
        <fullName evidence="6">Putative thiol-disulfide oxidoreductase</fullName>
    </submittedName>
</protein>
<keyword evidence="4" id="KW-0676">Redox-active center</keyword>
<dbReference type="EMBL" id="BBWV01000002">
    <property type="protein sequence ID" value="GAO43424.1"/>
    <property type="molecule type" value="Genomic_DNA"/>
</dbReference>
<reference evidence="6 7" key="1">
    <citation type="submission" date="2015-04" db="EMBL/GenBank/DDBJ databases">
        <title>Whole genome shotgun sequence of Flavihumibacter petaseus NBRC 106054.</title>
        <authorList>
            <person name="Miyazawa S."/>
            <person name="Hosoyama A."/>
            <person name="Hashimoto M."/>
            <person name="Noguchi M."/>
            <person name="Tsuchikane K."/>
            <person name="Ohji S."/>
            <person name="Yamazoe A."/>
            <person name="Ichikawa N."/>
            <person name="Kimura A."/>
            <person name="Fujita N."/>
        </authorList>
    </citation>
    <scope>NUCLEOTIDE SEQUENCE [LARGE SCALE GENOMIC DNA]</scope>
    <source>
        <strain evidence="6 7">NBRC 106054</strain>
    </source>
</reference>
<dbReference type="SUPFAM" id="SSF52833">
    <property type="entry name" value="Thioredoxin-like"/>
    <property type="match status" value="1"/>
</dbReference>
<evidence type="ECO:0000256" key="1">
    <source>
        <dbReference type="ARBA" id="ARBA00004196"/>
    </source>
</evidence>
<evidence type="ECO:0000313" key="6">
    <source>
        <dbReference type="EMBL" id="GAO43424.1"/>
    </source>
</evidence>
<dbReference type="InterPro" id="IPR013766">
    <property type="entry name" value="Thioredoxin_domain"/>
</dbReference>
<dbReference type="InterPro" id="IPR036249">
    <property type="entry name" value="Thioredoxin-like_sf"/>
</dbReference>
<keyword evidence="2" id="KW-0201">Cytochrome c-type biogenesis</keyword>
<dbReference type="Gene3D" id="3.40.30.10">
    <property type="entry name" value="Glutaredoxin"/>
    <property type="match status" value="1"/>
</dbReference>
<dbReference type="PROSITE" id="PS51352">
    <property type="entry name" value="THIOREDOXIN_2"/>
    <property type="match status" value="1"/>
</dbReference>
<dbReference type="GO" id="GO:0017004">
    <property type="term" value="P:cytochrome complex assembly"/>
    <property type="evidence" value="ECO:0007669"/>
    <property type="project" value="UniProtKB-KW"/>
</dbReference>
<evidence type="ECO:0000256" key="4">
    <source>
        <dbReference type="ARBA" id="ARBA00023284"/>
    </source>
</evidence>
<evidence type="ECO:0000256" key="3">
    <source>
        <dbReference type="ARBA" id="ARBA00023157"/>
    </source>
</evidence>
<evidence type="ECO:0000259" key="5">
    <source>
        <dbReference type="PROSITE" id="PS51352"/>
    </source>
</evidence>
<dbReference type="Proteomes" id="UP000033121">
    <property type="component" value="Unassembled WGS sequence"/>
</dbReference>